<dbReference type="GO" id="GO:0016491">
    <property type="term" value="F:oxidoreductase activity"/>
    <property type="evidence" value="ECO:0007669"/>
    <property type="project" value="UniProtKB-KW"/>
</dbReference>
<protein>
    <submittedName>
        <fullName evidence="3">Aldo/keto reductase</fullName>
    </submittedName>
</protein>
<evidence type="ECO:0000259" key="2">
    <source>
        <dbReference type="Pfam" id="PF00248"/>
    </source>
</evidence>
<dbReference type="PRINTS" id="PR00069">
    <property type="entry name" value="ALDKETRDTASE"/>
</dbReference>
<name>A0A9X3F3R3_9BACT</name>
<dbReference type="EMBL" id="JAPNKE010000002">
    <property type="protein sequence ID" value="MCY1010881.1"/>
    <property type="molecule type" value="Genomic_DNA"/>
</dbReference>
<evidence type="ECO:0000256" key="1">
    <source>
        <dbReference type="ARBA" id="ARBA00023002"/>
    </source>
</evidence>
<dbReference type="InterPro" id="IPR036812">
    <property type="entry name" value="NAD(P)_OxRdtase_dom_sf"/>
</dbReference>
<keyword evidence="4" id="KW-1185">Reference proteome</keyword>
<dbReference type="PANTHER" id="PTHR43625:SF40">
    <property type="entry name" value="ALDO-KETO REDUCTASE YAKC [NADP(+)]"/>
    <property type="match status" value="1"/>
</dbReference>
<dbReference type="RefSeq" id="WP_267774013.1">
    <property type="nucleotide sequence ID" value="NZ_JAPNKE010000002.1"/>
</dbReference>
<keyword evidence="1" id="KW-0560">Oxidoreductase</keyword>
<sequence>MSVDLSQKHHDFAASPATIRLGDLTVTRLGYGAMQLPGKDVWGEPDDPARARAVLRRAIELGIDFIDTAWFYGPHVANRLIAEALHPYPKDLVIATKLGGKRLPDKSWAAFARPEELRQGCEEDLRTLQLERCDVTHLRYMPGSGVPFRESLDAMIELQREGKIRHLALSNVGTAELLDALARTPIVAVQNLYSTAGGRGPLARMAHAEVDSPEAVLATCEARGIAFLPFFPLASGNLGAAQPVRDEIAKRHGATPAQLALAWLLARSPVMLPIPGTGSLAHLEENWVARTIALTRDEVDAIAAEARAAG</sequence>
<feature type="domain" description="NADP-dependent oxidoreductase" evidence="2">
    <location>
        <begin position="28"/>
        <end position="303"/>
    </location>
</feature>
<evidence type="ECO:0000313" key="4">
    <source>
        <dbReference type="Proteomes" id="UP001150924"/>
    </source>
</evidence>
<organism evidence="3 4">
    <name type="scientific">Nannocystis pusilla</name>
    <dbReference type="NCBI Taxonomy" id="889268"/>
    <lineage>
        <taxon>Bacteria</taxon>
        <taxon>Pseudomonadati</taxon>
        <taxon>Myxococcota</taxon>
        <taxon>Polyangia</taxon>
        <taxon>Nannocystales</taxon>
        <taxon>Nannocystaceae</taxon>
        <taxon>Nannocystis</taxon>
    </lineage>
</organism>
<dbReference type="Pfam" id="PF00248">
    <property type="entry name" value="Aldo_ket_red"/>
    <property type="match status" value="1"/>
</dbReference>
<dbReference type="InterPro" id="IPR050791">
    <property type="entry name" value="Aldo-Keto_reductase"/>
</dbReference>
<comment type="caution">
    <text evidence="3">The sequence shown here is derived from an EMBL/GenBank/DDBJ whole genome shotgun (WGS) entry which is preliminary data.</text>
</comment>
<dbReference type="Proteomes" id="UP001150924">
    <property type="component" value="Unassembled WGS sequence"/>
</dbReference>
<dbReference type="InterPro" id="IPR023210">
    <property type="entry name" value="NADP_OxRdtase_dom"/>
</dbReference>
<proteinExistence type="predicted"/>
<dbReference type="CDD" id="cd19088">
    <property type="entry name" value="AKR_AKR13B1"/>
    <property type="match status" value="1"/>
</dbReference>
<dbReference type="AlphaFoldDB" id="A0A9X3F3R3"/>
<reference evidence="3" key="1">
    <citation type="submission" date="2022-11" db="EMBL/GenBank/DDBJ databases">
        <title>Minimal conservation of predation-associated metabolite biosynthetic gene clusters underscores biosynthetic potential of Myxococcota including descriptions for ten novel species: Archangium lansinium sp. nov., Myxococcus landrumus sp. nov., Nannocystis bai.</title>
        <authorList>
            <person name="Ahearne A."/>
            <person name="Stevens C."/>
            <person name="Phillips K."/>
        </authorList>
    </citation>
    <scope>NUCLEOTIDE SEQUENCE</scope>
    <source>
        <strain evidence="3">Na p29</strain>
    </source>
</reference>
<accession>A0A9X3F3R3</accession>
<dbReference type="GO" id="GO:0005737">
    <property type="term" value="C:cytoplasm"/>
    <property type="evidence" value="ECO:0007669"/>
    <property type="project" value="TreeGrafter"/>
</dbReference>
<evidence type="ECO:0000313" key="3">
    <source>
        <dbReference type="EMBL" id="MCY1010881.1"/>
    </source>
</evidence>
<dbReference type="InterPro" id="IPR020471">
    <property type="entry name" value="AKR"/>
</dbReference>
<gene>
    <name evidence="3" type="ORF">OV079_36015</name>
</gene>
<dbReference type="PANTHER" id="PTHR43625">
    <property type="entry name" value="AFLATOXIN B1 ALDEHYDE REDUCTASE"/>
    <property type="match status" value="1"/>
</dbReference>
<dbReference type="Gene3D" id="3.20.20.100">
    <property type="entry name" value="NADP-dependent oxidoreductase domain"/>
    <property type="match status" value="1"/>
</dbReference>
<dbReference type="SUPFAM" id="SSF51430">
    <property type="entry name" value="NAD(P)-linked oxidoreductase"/>
    <property type="match status" value="1"/>
</dbReference>